<dbReference type="EMBL" id="CAJVPL010000571">
    <property type="protein sequence ID" value="CAG8510817.1"/>
    <property type="molecule type" value="Genomic_DNA"/>
</dbReference>
<feature type="region of interest" description="Disordered" evidence="1">
    <location>
        <begin position="144"/>
        <end position="225"/>
    </location>
</feature>
<organism evidence="2 3">
    <name type="scientific">Ambispora gerdemannii</name>
    <dbReference type="NCBI Taxonomy" id="144530"/>
    <lineage>
        <taxon>Eukaryota</taxon>
        <taxon>Fungi</taxon>
        <taxon>Fungi incertae sedis</taxon>
        <taxon>Mucoromycota</taxon>
        <taxon>Glomeromycotina</taxon>
        <taxon>Glomeromycetes</taxon>
        <taxon>Archaeosporales</taxon>
        <taxon>Ambisporaceae</taxon>
        <taxon>Ambispora</taxon>
    </lineage>
</organism>
<evidence type="ECO:0000313" key="2">
    <source>
        <dbReference type="EMBL" id="CAG8510817.1"/>
    </source>
</evidence>
<name>A0A9N9F5B2_9GLOM</name>
<accession>A0A9N9F5B2</accession>
<dbReference type="AlphaFoldDB" id="A0A9N9F5B2"/>
<reference evidence="2" key="1">
    <citation type="submission" date="2021-06" db="EMBL/GenBank/DDBJ databases">
        <authorList>
            <person name="Kallberg Y."/>
            <person name="Tangrot J."/>
            <person name="Rosling A."/>
        </authorList>
    </citation>
    <scope>NUCLEOTIDE SEQUENCE</scope>
    <source>
        <strain evidence="2">MT106</strain>
    </source>
</reference>
<evidence type="ECO:0000256" key="1">
    <source>
        <dbReference type="SAM" id="MobiDB-lite"/>
    </source>
</evidence>
<gene>
    <name evidence="2" type="ORF">AGERDE_LOCUS4732</name>
</gene>
<protein>
    <submittedName>
        <fullName evidence="2">482_t:CDS:1</fullName>
    </submittedName>
</protein>
<dbReference type="Proteomes" id="UP000789831">
    <property type="component" value="Unassembled WGS sequence"/>
</dbReference>
<keyword evidence="3" id="KW-1185">Reference proteome</keyword>
<sequence>MSTPMQTYKYFDRTHSEWDIIDFLNDCNDGELQAFSQKIGIYLKSLEVIFDTDKGQRGKRARELLDRTSYEVGVGAGAIYRVVLRSRLKGSRPDRQLAKKWDQKRGPGCGPSIHIHNSTVSGNIQGTGIIEDTSIKPVLKRKLSSKNGLSEEETVTDADNNPFFVSEHGKEDEDEEVLNEGIKLPTPHTRKKAKTSVTSAPKIKNLRPRKNSEKSSSSDTELEGDEEIKFDLPPLKRGCNWEVGAINVLRRFRQYQIEVLEKAKTSGLKYDNIYETLALSSIMVFCWPCPIPLPQEILSSLPEAYCNHFLGNDVFMNGGNSKLSRTVACAFNDLYNSVPDVAPSKMSEDEHCYMFLHPLFTVDRVAILNSESKPVGCTPLQHKKDRIKVQLKARKSINQQIQSKGSPSEAIILLNM</sequence>
<proteinExistence type="predicted"/>
<evidence type="ECO:0000313" key="3">
    <source>
        <dbReference type="Proteomes" id="UP000789831"/>
    </source>
</evidence>
<feature type="non-terminal residue" evidence="2">
    <location>
        <position position="1"/>
    </location>
</feature>
<dbReference type="OrthoDB" id="2421611at2759"/>
<comment type="caution">
    <text evidence="2">The sequence shown here is derived from an EMBL/GenBank/DDBJ whole genome shotgun (WGS) entry which is preliminary data.</text>
</comment>